<proteinExistence type="predicted"/>
<protein>
    <submittedName>
        <fullName evidence="1">Uncharacterized protein</fullName>
    </submittedName>
</protein>
<evidence type="ECO:0000313" key="1">
    <source>
        <dbReference type="EMBL" id="BFO18188.1"/>
    </source>
</evidence>
<organism evidence="1">
    <name type="scientific">Streptomyces haneummycinicus</name>
    <dbReference type="NCBI Taxonomy" id="3074435"/>
    <lineage>
        <taxon>Bacteria</taxon>
        <taxon>Bacillati</taxon>
        <taxon>Actinomycetota</taxon>
        <taxon>Actinomycetes</taxon>
        <taxon>Kitasatosporales</taxon>
        <taxon>Streptomycetaceae</taxon>
        <taxon>Streptomyces</taxon>
    </lineage>
</organism>
<dbReference type="AlphaFoldDB" id="A0AAT9HM29"/>
<accession>A0AAT9HM29</accession>
<dbReference type="EMBL" id="AP035768">
    <property type="protein sequence ID" value="BFO18188.1"/>
    <property type="molecule type" value="Genomic_DNA"/>
</dbReference>
<reference evidence="1" key="2">
    <citation type="submission" date="2024-07" db="EMBL/GenBank/DDBJ databases">
        <title>Streptomyces haneummycinica sp. nov., a new antibiotic-producing actinobacterium isolated from marine sediment.</title>
        <authorList>
            <person name="Uemura M."/>
            <person name="Hamada M."/>
            <person name="Hirano S."/>
            <person name="Kobayashi K."/>
            <person name="Ohshiro T."/>
            <person name="Kobayashi T."/>
            <person name="Terahara T."/>
        </authorList>
    </citation>
    <scope>NUCLEOTIDE SEQUENCE</scope>
    <source>
        <strain evidence="1">KM77-8</strain>
    </source>
</reference>
<name>A0AAT9HM29_9ACTN</name>
<sequence>MGDDAVHGGRQVLVLAQHLAGCGGGLALPIGIADQDAAAGDEVPVGSIEGGQETAEGMGGTDAEHCIEALARRELRGVLVVKYESLFDSQIGRLLPGLGQGLG</sequence>
<gene>
    <name evidence="1" type="ORF">SHKM778_45760</name>
</gene>
<reference evidence="1" key="1">
    <citation type="submission" date="2024-06" db="EMBL/GenBank/DDBJ databases">
        <authorList>
            <consortium name="consrtm"/>
            <person name="Uemura M."/>
            <person name="Terahara T."/>
        </authorList>
    </citation>
    <scope>NUCLEOTIDE SEQUENCE</scope>
    <source>
        <strain evidence="1">KM77-8</strain>
    </source>
</reference>